<keyword evidence="3 9" id="KW-0732">Signal</keyword>
<dbReference type="PANTHER" id="PTHR22939">
    <property type="entry name" value="SERINE PROTEASE FAMILY S1C HTRA-RELATED"/>
    <property type="match status" value="1"/>
</dbReference>
<dbReference type="SMART" id="SM00228">
    <property type="entry name" value="PDZ"/>
    <property type="match status" value="2"/>
</dbReference>
<proteinExistence type="inferred from homology"/>
<dbReference type="InterPro" id="IPR011782">
    <property type="entry name" value="Pept_S1C_Do"/>
</dbReference>
<dbReference type="RefSeq" id="WP_074841855.1">
    <property type="nucleotide sequence ID" value="NZ_CP047056.1"/>
</dbReference>
<accession>A0A662ZD28</accession>
<feature type="binding site" evidence="8">
    <location>
        <begin position="223"/>
        <end position="225"/>
    </location>
    <ligand>
        <name>substrate</name>
    </ligand>
</feature>
<evidence type="ECO:0000256" key="2">
    <source>
        <dbReference type="ARBA" id="ARBA00022670"/>
    </source>
</evidence>
<reference evidence="11 12" key="1">
    <citation type="submission" date="2016-10" db="EMBL/GenBank/DDBJ databases">
        <authorList>
            <person name="Varghese N."/>
            <person name="Submissions S."/>
        </authorList>
    </citation>
    <scope>NUCLEOTIDE SEQUENCE [LARGE SCALE GENOMIC DNA]</scope>
    <source>
        <strain evidence="11 12">22B</strain>
    </source>
</reference>
<evidence type="ECO:0000256" key="6">
    <source>
        <dbReference type="ARBA" id="ARBA00022825"/>
    </source>
</evidence>
<feature type="domain" description="PDZ" evidence="10">
    <location>
        <begin position="269"/>
        <end position="360"/>
    </location>
</feature>
<dbReference type="Pfam" id="PF13180">
    <property type="entry name" value="PDZ_2"/>
    <property type="match status" value="1"/>
</dbReference>
<evidence type="ECO:0000256" key="5">
    <source>
        <dbReference type="ARBA" id="ARBA00022801"/>
    </source>
</evidence>
<protein>
    <submittedName>
        <fullName evidence="11">Serine protease DegQ</fullName>
    </submittedName>
</protein>
<dbReference type="InterPro" id="IPR001478">
    <property type="entry name" value="PDZ"/>
</dbReference>
<dbReference type="AlphaFoldDB" id="A0A662ZD28"/>
<evidence type="ECO:0000256" key="8">
    <source>
        <dbReference type="PIRSR" id="PIRSR611782-2"/>
    </source>
</evidence>
<feature type="signal peptide" evidence="9">
    <location>
        <begin position="1"/>
        <end position="28"/>
    </location>
</feature>
<dbReference type="CDD" id="cd10839">
    <property type="entry name" value="cpPDZ1_DegP-like"/>
    <property type="match status" value="1"/>
</dbReference>
<dbReference type="InterPro" id="IPR036034">
    <property type="entry name" value="PDZ_sf"/>
</dbReference>
<sequence>MLKKIRTASAIIALSSAAVFSTINTANASAPILGDLLAKGNTPSLAPMLKQVLPGVVNISVKGKKDVQGFSIPDEFRFMFPGMGDAFGFGDGRTQQREFRALGSGVIINAAESLVVTNNHVIDGADEIKVQLSDSREFNAKLIGRDSHTDLALLKLENAKNLTQIDMADSDELEVGDFAIAIGNPYGLGQTVTSGIVSALGRTGLNIENIENFIQTDAAINSGNSGGALIDLSGKLIGINTAIMAPSGGNIGIGFAIPANMVKTVTAQILKFGEVKRGLLGVQGTELNADLANSFGYDQSTGAFVNEVIKDSGADKAGIKSGDIITAINGKKVKSFAALRAEIATQRAGNEITVTVFRDGKYQDIKVKLSSDATQKVSAKESQEISPAFAGASFANSDKGGVEVTDVAKGSVASMFGLRKGDIIIGVNRTDVNTLHDLKTTLEKEKGKISAIKINRNGTILYITLR</sequence>
<feature type="active site" description="Charge relay system" evidence="7">
    <location>
        <position position="120"/>
    </location>
</feature>
<dbReference type="Pfam" id="PF00595">
    <property type="entry name" value="PDZ"/>
    <property type="match status" value="1"/>
</dbReference>
<evidence type="ECO:0000256" key="7">
    <source>
        <dbReference type="PIRSR" id="PIRSR611782-1"/>
    </source>
</evidence>
<dbReference type="Gene3D" id="2.40.10.120">
    <property type="match status" value="1"/>
</dbReference>
<dbReference type="InterPro" id="IPR001940">
    <property type="entry name" value="Peptidase_S1C"/>
</dbReference>
<evidence type="ECO:0000256" key="9">
    <source>
        <dbReference type="SAM" id="SignalP"/>
    </source>
</evidence>
<dbReference type="NCBIfam" id="TIGR02037">
    <property type="entry name" value="degP_htrA_DO"/>
    <property type="match status" value="1"/>
</dbReference>
<keyword evidence="12" id="KW-1185">Reference proteome</keyword>
<dbReference type="GO" id="GO:0004252">
    <property type="term" value="F:serine-type endopeptidase activity"/>
    <property type="evidence" value="ECO:0007669"/>
    <property type="project" value="InterPro"/>
</dbReference>
<name>A0A662ZD28_9GAMM</name>
<dbReference type="Gene3D" id="2.30.42.10">
    <property type="match status" value="2"/>
</dbReference>
<feature type="binding site" evidence="8">
    <location>
        <begin position="280"/>
        <end position="284"/>
    </location>
    <ligand>
        <name>substrate</name>
    </ligand>
</feature>
<dbReference type="PRINTS" id="PR00834">
    <property type="entry name" value="PROTEASES2C"/>
</dbReference>
<feature type="binding site" evidence="8">
    <location>
        <position position="150"/>
    </location>
    <ligand>
        <name>substrate</name>
    </ligand>
</feature>
<organism evidence="11 12">
    <name type="scientific">Succinivibrio dextrinosolvens</name>
    <dbReference type="NCBI Taxonomy" id="83771"/>
    <lineage>
        <taxon>Bacteria</taxon>
        <taxon>Pseudomonadati</taxon>
        <taxon>Pseudomonadota</taxon>
        <taxon>Gammaproteobacteria</taxon>
        <taxon>Aeromonadales</taxon>
        <taxon>Succinivibrionaceae</taxon>
        <taxon>Succinivibrio</taxon>
    </lineage>
</organism>
<feature type="active site" description="Charge relay system" evidence="7">
    <location>
        <position position="225"/>
    </location>
</feature>
<dbReference type="Proteomes" id="UP000243374">
    <property type="component" value="Unassembled WGS sequence"/>
</dbReference>
<keyword evidence="5" id="KW-0378">Hydrolase</keyword>
<dbReference type="InterPro" id="IPR009003">
    <property type="entry name" value="Peptidase_S1_PA"/>
</dbReference>
<dbReference type="FunFam" id="2.30.42.10:FF:000037">
    <property type="entry name" value="Periplasmic serine endoprotease DegP-like"/>
    <property type="match status" value="1"/>
</dbReference>
<keyword evidence="2 11" id="KW-0645">Protease</keyword>
<dbReference type="EMBL" id="FOSF01000098">
    <property type="protein sequence ID" value="SFK52262.1"/>
    <property type="molecule type" value="Genomic_DNA"/>
</dbReference>
<keyword evidence="6" id="KW-0720">Serine protease</keyword>
<feature type="binding site" evidence="8">
    <location>
        <begin position="241"/>
        <end position="245"/>
    </location>
    <ligand>
        <name>substrate</name>
    </ligand>
</feature>
<feature type="domain" description="PDZ" evidence="10">
    <location>
        <begin position="376"/>
        <end position="458"/>
    </location>
</feature>
<feature type="chain" id="PRO_5038764923" evidence="9">
    <location>
        <begin position="29"/>
        <end position="466"/>
    </location>
</feature>
<dbReference type="Pfam" id="PF13365">
    <property type="entry name" value="Trypsin_2"/>
    <property type="match status" value="1"/>
</dbReference>
<comment type="similarity">
    <text evidence="1">Belongs to the peptidase S1C family.</text>
</comment>
<dbReference type="GO" id="GO:0006508">
    <property type="term" value="P:proteolysis"/>
    <property type="evidence" value="ECO:0007669"/>
    <property type="project" value="UniProtKB-KW"/>
</dbReference>
<gene>
    <name evidence="11" type="ORF">SAMN04487865_10987</name>
</gene>
<evidence type="ECO:0000256" key="3">
    <source>
        <dbReference type="ARBA" id="ARBA00022729"/>
    </source>
</evidence>
<dbReference type="PROSITE" id="PS50106">
    <property type="entry name" value="PDZ"/>
    <property type="match status" value="2"/>
</dbReference>
<keyword evidence="4" id="KW-0677">Repeat</keyword>
<dbReference type="FunFam" id="2.40.10.10:FF:000001">
    <property type="entry name" value="Periplasmic serine protease DegS"/>
    <property type="match status" value="1"/>
</dbReference>
<dbReference type="SUPFAM" id="SSF50156">
    <property type="entry name" value="PDZ domain-like"/>
    <property type="match status" value="2"/>
</dbReference>
<evidence type="ECO:0000313" key="12">
    <source>
        <dbReference type="Proteomes" id="UP000243374"/>
    </source>
</evidence>
<dbReference type="FunFam" id="2.40.10.120:FF:000001">
    <property type="entry name" value="Periplasmic serine endoprotease DegP-like"/>
    <property type="match status" value="1"/>
</dbReference>
<dbReference type="PANTHER" id="PTHR22939:SF129">
    <property type="entry name" value="SERINE PROTEASE HTRA2, MITOCHONDRIAL"/>
    <property type="match status" value="1"/>
</dbReference>
<dbReference type="SUPFAM" id="SSF50494">
    <property type="entry name" value="Trypsin-like serine proteases"/>
    <property type="match status" value="1"/>
</dbReference>
<feature type="active site" description="Charge relay system" evidence="7">
    <location>
        <position position="150"/>
    </location>
</feature>
<feature type="binding site" evidence="8">
    <location>
        <position position="120"/>
    </location>
    <ligand>
        <name>substrate</name>
    </ligand>
</feature>
<dbReference type="OrthoDB" id="9758917at2"/>
<evidence type="ECO:0000256" key="1">
    <source>
        <dbReference type="ARBA" id="ARBA00010541"/>
    </source>
</evidence>
<evidence type="ECO:0000313" key="11">
    <source>
        <dbReference type="EMBL" id="SFK52262.1"/>
    </source>
</evidence>
<evidence type="ECO:0000256" key="4">
    <source>
        <dbReference type="ARBA" id="ARBA00022737"/>
    </source>
</evidence>
<evidence type="ECO:0000259" key="10">
    <source>
        <dbReference type="PROSITE" id="PS50106"/>
    </source>
</evidence>